<evidence type="ECO:0000313" key="2">
    <source>
        <dbReference type="Ensembl" id="ENSSPUP00000007587.1"/>
    </source>
</evidence>
<dbReference type="Pfam" id="PF17833">
    <property type="entry name" value="pre-PUA_NIP7"/>
    <property type="match status" value="1"/>
</dbReference>
<sequence length="133" mass="15356">MRPLTEEEARALFEKLAKYIGENLRLLLERPDGSYCFRLHRDRVYYVSERILKLATNIPRENLASLGTCFGKFTKTQKFRLHITALDYLAPYAKGFGVAAKSTQDCRKVDPMAIVVFHQADIGEYVRHEETLT</sequence>
<protein>
    <submittedName>
        <fullName evidence="2">Nucleolar pre-rRNA processing protein NIP7</fullName>
    </submittedName>
</protein>
<gene>
    <name evidence="2" type="primary">NIP7</name>
</gene>
<proteinExistence type="predicted"/>
<accession>A0A8D0L4S9</accession>
<dbReference type="GeneTree" id="ENSGT00950000182971"/>
<dbReference type="CDD" id="cd21146">
    <property type="entry name" value="Nip7_N_euk"/>
    <property type="match status" value="1"/>
</dbReference>
<dbReference type="FunFam" id="3.10.450.220:FF:000001">
    <property type="entry name" value="60S ribosome subunit biogenesis protein NIP7 homolog"/>
    <property type="match status" value="1"/>
</dbReference>
<reference evidence="2" key="1">
    <citation type="submission" date="2025-08" db="UniProtKB">
        <authorList>
            <consortium name="Ensembl"/>
        </authorList>
    </citation>
    <scope>IDENTIFICATION</scope>
</reference>
<evidence type="ECO:0000313" key="3">
    <source>
        <dbReference type="Proteomes" id="UP000694392"/>
    </source>
</evidence>
<reference evidence="2" key="2">
    <citation type="submission" date="2025-09" db="UniProtKB">
        <authorList>
            <consortium name="Ensembl"/>
        </authorList>
    </citation>
    <scope>IDENTIFICATION</scope>
</reference>
<dbReference type="Ensembl" id="ENSSPUT00000008082.1">
    <property type="protein sequence ID" value="ENSSPUP00000007587.1"/>
    <property type="gene ID" value="ENSSPUG00000005858.1"/>
</dbReference>
<dbReference type="CDD" id="cd21151">
    <property type="entry name" value="PUA_Nip7-like"/>
    <property type="match status" value="1"/>
</dbReference>
<dbReference type="InterPro" id="IPR040598">
    <property type="entry name" value="NIP7_N"/>
</dbReference>
<dbReference type="Proteomes" id="UP000694392">
    <property type="component" value="Unplaced"/>
</dbReference>
<evidence type="ECO:0000259" key="1">
    <source>
        <dbReference type="Pfam" id="PF17833"/>
    </source>
</evidence>
<feature type="domain" description="60S ribosome subunit biogenesis protein NIP7 pre-PUA" evidence="1">
    <location>
        <begin position="1"/>
        <end position="83"/>
    </location>
</feature>
<dbReference type="PROSITE" id="PS50890">
    <property type="entry name" value="PUA"/>
    <property type="match status" value="1"/>
</dbReference>
<dbReference type="Gene3D" id="3.10.450.220">
    <property type="match status" value="1"/>
</dbReference>
<dbReference type="SUPFAM" id="SSF88802">
    <property type="entry name" value="Pre-PUA domain"/>
    <property type="match status" value="1"/>
</dbReference>
<keyword evidence="3" id="KW-1185">Reference proteome</keyword>
<dbReference type="AlphaFoldDB" id="A0A8D0L4S9"/>
<dbReference type="InterPro" id="IPR005155">
    <property type="entry name" value="UPF0113_PUA"/>
</dbReference>
<dbReference type="PANTHER" id="PTHR23415">
    <property type="entry name" value="CYCLIN-DEPENDENT KINASES REGULATORY SUBUNIT/60S RIBOSOME SUBUNIT BIOGENESIS PROTEIN NIP7"/>
    <property type="match status" value="1"/>
</dbReference>
<organism evidence="2 3">
    <name type="scientific">Sphenodon punctatus</name>
    <name type="common">Tuatara</name>
    <name type="synonym">Hatteria punctata</name>
    <dbReference type="NCBI Taxonomy" id="8508"/>
    <lineage>
        <taxon>Eukaryota</taxon>
        <taxon>Metazoa</taxon>
        <taxon>Chordata</taxon>
        <taxon>Craniata</taxon>
        <taxon>Vertebrata</taxon>
        <taxon>Euteleostomi</taxon>
        <taxon>Lepidosauria</taxon>
        <taxon>Sphenodontia</taxon>
        <taxon>Sphenodontidae</taxon>
        <taxon>Sphenodon</taxon>
    </lineage>
</organism>
<name>A0A8D0L4S9_SPHPU</name>
<dbReference type="InterPro" id="IPR055359">
    <property type="entry name" value="Nip7_N_euk"/>
</dbReference>